<dbReference type="Gene3D" id="1.10.10.10">
    <property type="entry name" value="Winged helix-like DNA-binding domain superfamily/Winged helix DNA-binding domain"/>
    <property type="match status" value="1"/>
</dbReference>
<dbReference type="InterPro" id="IPR036388">
    <property type="entry name" value="WH-like_DNA-bd_sf"/>
</dbReference>
<protein>
    <submittedName>
        <fullName evidence="2">Helix-turn-helix transcriptional regulator</fullName>
    </submittedName>
</protein>
<dbReference type="InterPro" id="IPR016032">
    <property type="entry name" value="Sig_transdc_resp-reg_C-effctor"/>
</dbReference>
<name>A0ABS7JW31_9SPHN</name>
<evidence type="ECO:0000313" key="2">
    <source>
        <dbReference type="EMBL" id="MBX7501870.1"/>
    </source>
</evidence>
<evidence type="ECO:0000313" key="3">
    <source>
        <dbReference type="Proteomes" id="UP000782554"/>
    </source>
</evidence>
<feature type="domain" description="HTH luxR-type" evidence="1">
    <location>
        <begin position="303"/>
        <end position="360"/>
    </location>
</feature>
<organism evidence="2 3">
    <name type="scientific">Qipengyuania mesophila</name>
    <dbReference type="NCBI Taxonomy" id="2867246"/>
    <lineage>
        <taxon>Bacteria</taxon>
        <taxon>Pseudomonadati</taxon>
        <taxon>Pseudomonadota</taxon>
        <taxon>Alphaproteobacteria</taxon>
        <taxon>Sphingomonadales</taxon>
        <taxon>Erythrobacteraceae</taxon>
        <taxon>Qipengyuania</taxon>
    </lineage>
</organism>
<dbReference type="SUPFAM" id="SSF46894">
    <property type="entry name" value="C-terminal effector domain of the bipartite response regulators"/>
    <property type="match status" value="1"/>
</dbReference>
<dbReference type="InterPro" id="IPR000792">
    <property type="entry name" value="Tscrpt_reg_LuxR_C"/>
</dbReference>
<dbReference type="EMBL" id="JAIGNU010000002">
    <property type="protein sequence ID" value="MBX7501870.1"/>
    <property type="molecule type" value="Genomic_DNA"/>
</dbReference>
<evidence type="ECO:0000259" key="1">
    <source>
        <dbReference type="SMART" id="SM00421"/>
    </source>
</evidence>
<dbReference type="SMART" id="SM00421">
    <property type="entry name" value="HTH_LUXR"/>
    <property type="match status" value="1"/>
</dbReference>
<keyword evidence="3" id="KW-1185">Reference proteome</keyword>
<dbReference type="RefSeq" id="WP_221603064.1">
    <property type="nucleotide sequence ID" value="NZ_JAIGNU010000002.1"/>
</dbReference>
<dbReference type="Proteomes" id="UP000782554">
    <property type="component" value="Unassembled WGS sequence"/>
</dbReference>
<proteinExistence type="predicted"/>
<reference evidence="2 3" key="1">
    <citation type="submission" date="2021-08" db="EMBL/GenBank/DDBJ databases">
        <title>Comparative Genomics Analysis of the Genus Qipengyuania Reveals Extensive Genetic Diversity and Metabolic Versatility, Including the Description of Fifteen Novel Species.</title>
        <authorList>
            <person name="Liu Y."/>
        </authorList>
    </citation>
    <scope>NUCLEOTIDE SEQUENCE [LARGE SCALE GENOMIC DNA]</scope>
    <source>
        <strain evidence="2 3">YG27</strain>
    </source>
</reference>
<sequence>MTSDTQNKLRSALERAAWQPKEWIPALRLLADECGASHAQLIGIGGPAMVMFNWISDFSEGLASVLHDAALHDPENNYRVLAGMSAAECAVVDEEDYARATKKLSGSEYLKLVRRHSIQNGLQTNLRKTQDGLIGLATLRRERTSPEERERFENIIPLAHTAVKLQAALGHQGAQILAGNYETMSQAAFVIDGNGMVQALTPAAETALTAPGSFRLDRQKLYLSDPEDDRALQKALASALLSGDRTLSAHSSLVIGSATPSPSIVDVIAMPKEDWAMPFGPRAVVTLGRQHFRSDRIALLCAAFGFTEVEAKVADFLSRGKSRSEIADLRATSDETIKSHIKSIYAKAEVSRENQLAAKVRDLLDGSPQDR</sequence>
<accession>A0ABS7JW31</accession>
<gene>
    <name evidence="2" type="ORF">K3181_10495</name>
</gene>
<comment type="caution">
    <text evidence="2">The sequence shown here is derived from an EMBL/GenBank/DDBJ whole genome shotgun (WGS) entry which is preliminary data.</text>
</comment>